<gene>
    <name evidence="1" type="ORF">CAC64_13005</name>
    <name evidence="2" type="ORF">CW895_01885</name>
</gene>
<organism evidence="2 3">
    <name type="scientific">Listeria monocytogenes</name>
    <dbReference type="NCBI Taxonomy" id="1639"/>
    <lineage>
        <taxon>Bacteria</taxon>
        <taxon>Bacillati</taxon>
        <taxon>Bacillota</taxon>
        <taxon>Bacilli</taxon>
        <taxon>Bacillales</taxon>
        <taxon>Listeriaceae</taxon>
        <taxon>Listeria</taxon>
    </lineage>
</organism>
<protein>
    <submittedName>
        <fullName evidence="2">Uncharacterized protein</fullName>
    </submittedName>
</protein>
<dbReference type="EMBL" id="AABBWO010000007">
    <property type="protein sequence ID" value="EAG4185219.1"/>
    <property type="molecule type" value="Genomic_DNA"/>
</dbReference>
<dbReference type="RefSeq" id="WP_003738380.1">
    <property type="nucleotide sequence ID" value="NZ_CP054041.1"/>
</dbReference>
<dbReference type="Proteomes" id="UP000524387">
    <property type="component" value="Unassembled WGS sequence"/>
</dbReference>
<dbReference type="AlphaFoldDB" id="A0A823IZG4"/>
<evidence type="ECO:0000313" key="3">
    <source>
        <dbReference type="Proteomes" id="UP000524387"/>
    </source>
</evidence>
<comment type="caution">
    <text evidence="2">The sequence shown here is derived from an EMBL/GenBank/DDBJ whole genome shotgun (WGS) entry which is preliminary data.</text>
</comment>
<dbReference type="EMBL" id="AABEKN010000001">
    <property type="protein sequence ID" value="EAG9352577.1"/>
    <property type="molecule type" value="Genomic_DNA"/>
</dbReference>
<reference evidence="2 3" key="2">
    <citation type="submission" date="2019-04" db="EMBL/GenBank/DDBJ databases">
        <authorList>
            <consortium name="GenomeTrakr network: Whole genome sequencing for foodborne pathogen traceback"/>
        </authorList>
    </citation>
    <scope>NUCLEOTIDE SEQUENCE [LARGE SCALE GENOMIC DNA]</scope>
    <source>
        <strain evidence="2 3">CFSAN072502</strain>
    </source>
</reference>
<sequence length="344" mass="40066">METANILKQQFDETKDKAAFYLKDFRSRSARTEVTKGCRYNVLPFENQLDGYKLNGKTLKEPIKDNNCYQYHFDAQDRLILVEQMAAFLGEFHYFTMYCYEENSIETMYWSGDSLSNITKYMLKNNQVQTAIRHAAQGTSTQCYYYQNAQLKAINTLSKSSQSEMDTTNHFYYKEDGSLLKIIQTWSTGGSRVTFSNERIAYKKLEERLLGEMKTAIQTFVDEHPDETLFSLAFSSYTEHGDLFLSAEVVEKLSDDFQADETPDWSYSDFGSMNLIMQPLDEAETEKVSISLAKVIKQVVEAEWFQTITKNKDFRCYFFNNEVEHRDEDNQKIAKILDGVSFFK</sequence>
<accession>A0A823IZG4</accession>
<reference evidence="1 4" key="1">
    <citation type="submission" date="2018-06" db="EMBL/GenBank/DDBJ databases">
        <authorList>
            <consortium name="PulseNet: The National Subtyping Network for Foodborne Disease Surveillance"/>
            <person name="Tarr C.L."/>
            <person name="Trees E."/>
            <person name="Katz L.S."/>
            <person name="Carleton-Romer H.A."/>
            <person name="Stroika S."/>
            <person name="Kucerova Z."/>
            <person name="Roache K.F."/>
            <person name="Sabol A.L."/>
            <person name="Besser J."/>
            <person name="Gerner-Smidt P."/>
        </authorList>
    </citation>
    <scope>NUCLEOTIDE SEQUENCE [LARGE SCALE GENOMIC DNA]</scope>
    <source>
        <strain evidence="1 4">PNUSAL003001</strain>
    </source>
</reference>
<evidence type="ECO:0000313" key="1">
    <source>
        <dbReference type="EMBL" id="EAG4185219.1"/>
    </source>
</evidence>
<dbReference type="Proteomes" id="UP000531172">
    <property type="component" value="Unassembled WGS sequence"/>
</dbReference>
<evidence type="ECO:0000313" key="2">
    <source>
        <dbReference type="EMBL" id="EAG9352577.1"/>
    </source>
</evidence>
<evidence type="ECO:0000313" key="4">
    <source>
        <dbReference type="Proteomes" id="UP000531172"/>
    </source>
</evidence>
<name>A0A823IZG4_LISMN</name>
<proteinExistence type="predicted"/>